<protein>
    <submittedName>
        <fullName evidence="3">Putative membrane protein</fullName>
    </submittedName>
</protein>
<dbReference type="InterPro" id="IPR005182">
    <property type="entry name" value="YdbS-like_PH"/>
</dbReference>
<keyword evidence="4" id="KW-1185">Reference proteome</keyword>
<feature type="transmembrane region" description="Helical" evidence="1">
    <location>
        <begin position="27"/>
        <end position="48"/>
    </location>
</feature>
<keyword evidence="1" id="KW-1133">Transmembrane helix</keyword>
<dbReference type="EMBL" id="FMZZ01000012">
    <property type="protein sequence ID" value="SDD50711.1"/>
    <property type="molecule type" value="Genomic_DNA"/>
</dbReference>
<feature type="transmembrane region" description="Helical" evidence="1">
    <location>
        <begin position="233"/>
        <end position="256"/>
    </location>
</feature>
<dbReference type="AlphaFoldDB" id="A0A1G6VB31"/>
<reference evidence="4" key="1">
    <citation type="submission" date="2016-10" db="EMBL/GenBank/DDBJ databases">
        <authorList>
            <person name="Varghese N."/>
            <person name="Submissions S."/>
        </authorList>
    </citation>
    <scope>NUCLEOTIDE SEQUENCE [LARGE SCALE GENOMIC DNA]</scope>
    <source>
        <strain evidence="4">IBRC-M 10403</strain>
    </source>
</reference>
<feature type="transmembrane region" description="Helical" evidence="1">
    <location>
        <begin position="365"/>
        <end position="385"/>
    </location>
</feature>
<dbReference type="PANTHER" id="PTHR34473">
    <property type="entry name" value="UPF0699 TRANSMEMBRANE PROTEIN YDBS"/>
    <property type="match status" value="1"/>
</dbReference>
<feature type="transmembrane region" description="Helical" evidence="1">
    <location>
        <begin position="391"/>
        <end position="408"/>
    </location>
</feature>
<feature type="transmembrane region" description="Helical" evidence="1">
    <location>
        <begin position="184"/>
        <end position="206"/>
    </location>
</feature>
<proteinExistence type="predicted"/>
<gene>
    <name evidence="3" type="ORF">SAMN05216174_11233</name>
</gene>
<dbReference type="Proteomes" id="UP000199501">
    <property type="component" value="Unassembled WGS sequence"/>
</dbReference>
<name>A0A1G6VB31_9PSEU</name>
<dbReference type="OrthoDB" id="4121259at2"/>
<feature type="domain" description="YdbS-like PH" evidence="2">
    <location>
        <begin position="411"/>
        <end position="487"/>
    </location>
</feature>
<dbReference type="RefSeq" id="WP_091454435.1">
    <property type="nucleotide sequence ID" value="NZ_FMZZ01000012.1"/>
</dbReference>
<evidence type="ECO:0000259" key="2">
    <source>
        <dbReference type="Pfam" id="PF03703"/>
    </source>
</evidence>
<dbReference type="PANTHER" id="PTHR34473:SF2">
    <property type="entry name" value="UPF0699 TRANSMEMBRANE PROTEIN YDBT"/>
    <property type="match status" value="1"/>
</dbReference>
<evidence type="ECO:0000313" key="4">
    <source>
        <dbReference type="Proteomes" id="UP000199501"/>
    </source>
</evidence>
<keyword evidence="1" id="KW-0812">Transmembrane</keyword>
<accession>A0A1G6VB31</accession>
<keyword evidence="1" id="KW-0472">Membrane</keyword>
<dbReference type="PIRSF" id="PIRSF026631">
    <property type="entry name" value="UCP026631"/>
    <property type="match status" value="1"/>
</dbReference>
<organism evidence="3 4">
    <name type="scientific">Actinokineospora iranica</name>
    <dbReference type="NCBI Taxonomy" id="1271860"/>
    <lineage>
        <taxon>Bacteria</taxon>
        <taxon>Bacillati</taxon>
        <taxon>Actinomycetota</taxon>
        <taxon>Actinomycetes</taxon>
        <taxon>Pseudonocardiales</taxon>
        <taxon>Pseudonocardiaceae</taxon>
        <taxon>Actinokineospora</taxon>
    </lineage>
</organism>
<dbReference type="STRING" id="1271860.SAMN05216174_11233"/>
<dbReference type="InterPro" id="IPR014529">
    <property type="entry name" value="UCP026631"/>
</dbReference>
<feature type="transmembrane region" description="Helical" evidence="1">
    <location>
        <begin position="54"/>
        <end position="75"/>
    </location>
</feature>
<sequence length="500" mass="54895">MTQSTLPAAPEFVEPAQEWGRLDARMIVVRPLNELLGLLPLLFALVVVGNVETWRVVIGVGTVGLIVAYGLLSWLTTKYRITDTQVELHKGVLFRQRRAIPRDRIRTVDLTAKLGHRLFGLAAVRVGTGQQERTPGEGVLLDAVTATEADRLRQVFLHRPAVAEAVQEVEETPISRLDNRWYRYAPLSLSGLLSIAVMVGFGMNLANELDFEFSDVAVVRQVFGWLTHADWTAVIPVAAALVLVLSVLASLVAYLLQNHAYRLTRHADGTLRVRRGLLTTRSVSIEEQRLRGVALHEPLLLRAGRGARLTAVSTGLNRQANSSLLLPPAPRPEADRVTAAVLRVPTAPTTARLRPHPPQARTRRLIRAVLPAVALTAALLTLTLTAAWPEWLWITSTALIPLSVLIGLDRYRNLGHTLTDRYLVTRSGSLDRRTIALRRTGIVGWKITRTLFQRRAGLLSITAITAAGNGGYTVPDIAEPDGLALADTAVPDLLRQFLTP</sequence>
<evidence type="ECO:0000313" key="3">
    <source>
        <dbReference type="EMBL" id="SDD50711.1"/>
    </source>
</evidence>
<feature type="domain" description="YdbS-like PH" evidence="2">
    <location>
        <begin position="74"/>
        <end position="153"/>
    </location>
</feature>
<evidence type="ECO:0000256" key="1">
    <source>
        <dbReference type="SAM" id="Phobius"/>
    </source>
</evidence>
<dbReference type="Pfam" id="PF03703">
    <property type="entry name" value="bPH_2"/>
    <property type="match status" value="2"/>
</dbReference>